<evidence type="ECO:0000256" key="1">
    <source>
        <dbReference type="SAM" id="Phobius"/>
    </source>
</evidence>
<keyword evidence="1" id="KW-0472">Membrane</keyword>
<dbReference type="Pfam" id="PF04307">
    <property type="entry name" value="YdjM"/>
    <property type="match status" value="1"/>
</dbReference>
<evidence type="ECO:0000313" key="3">
    <source>
        <dbReference type="Proteomes" id="UP000178570"/>
    </source>
</evidence>
<dbReference type="AlphaFoldDB" id="A0A1G1XJZ6"/>
<feature type="transmembrane region" description="Helical" evidence="1">
    <location>
        <begin position="148"/>
        <end position="168"/>
    </location>
</feature>
<reference evidence="2 3" key="1">
    <citation type="journal article" date="2016" name="Nat. Commun.">
        <title>Thousands of microbial genomes shed light on interconnected biogeochemical processes in an aquifer system.</title>
        <authorList>
            <person name="Anantharaman K."/>
            <person name="Brown C.T."/>
            <person name="Hug L.A."/>
            <person name="Sharon I."/>
            <person name="Castelle C.J."/>
            <person name="Probst A.J."/>
            <person name="Thomas B.C."/>
            <person name="Singh A."/>
            <person name="Wilkins M.J."/>
            <person name="Karaoz U."/>
            <person name="Brodie E.L."/>
            <person name="Williams K.H."/>
            <person name="Hubbard S.S."/>
            <person name="Banfield J.F."/>
        </authorList>
    </citation>
    <scope>NUCLEOTIDE SEQUENCE [LARGE SCALE GENOMIC DNA]</scope>
</reference>
<dbReference type="STRING" id="1797529.A2570_03675"/>
<dbReference type="Proteomes" id="UP000178570">
    <property type="component" value="Unassembled WGS sequence"/>
</dbReference>
<protein>
    <recommendedName>
        <fullName evidence="4">Metal-dependent hydrolase</fullName>
    </recommendedName>
</protein>
<evidence type="ECO:0000313" key="2">
    <source>
        <dbReference type="EMBL" id="OGY40349.1"/>
    </source>
</evidence>
<organism evidence="2 3">
    <name type="scientific">Candidatus Brennerbacteria bacterium RIFOXYD1_FULL_41_16</name>
    <dbReference type="NCBI Taxonomy" id="1797529"/>
    <lineage>
        <taxon>Bacteria</taxon>
        <taxon>Candidatus Brenneribacteriota</taxon>
    </lineage>
</organism>
<name>A0A1G1XJZ6_9BACT</name>
<sequence length="178" mass="20563">MLTPGHIATSYLIVEGARNIGVNLNNEQILLIILSRNVLDVDFLVGLFNGKKGELHHQNITHTPVGALIVGLLLVFIFQINVILAALIFLSLFIHLFLDDLSHILSVLKIYKKNGETQINWFWPITKYPDRKVMTSNKEILKYYLTKAWLIASLEIICIAIALFYFYYEYSDFFWQEV</sequence>
<proteinExistence type="predicted"/>
<dbReference type="InterPro" id="IPR007404">
    <property type="entry name" value="YdjM-like"/>
</dbReference>
<dbReference type="EMBL" id="MHHY01000009">
    <property type="protein sequence ID" value="OGY40349.1"/>
    <property type="molecule type" value="Genomic_DNA"/>
</dbReference>
<gene>
    <name evidence="2" type="ORF">A2570_03675</name>
</gene>
<feature type="transmembrane region" description="Helical" evidence="1">
    <location>
        <begin position="65"/>
        <end position="98"/>
    </location>
</feature>
<keyword evidence="1" id="KW-1133">Transmembrane helix</keyword>
<accession>A0A1G1XJZ6</accession>
<evidence type="ECO:0008006" key="4">
    <source>
        <dbReference type="Google" id="ProtNLM"/>
    </source>
</evidence>
<keyword evidence="1" id="KW-0812">Transmembrane</keyword>
<comment type="caution">
    <text evidence="2">The sequence shown here is derived from an EMBL/GenBank/DDBJ whole genome shotgun (WGS) entry which is preliminary data.</text>
</comment>